<protein>
    <submittedName>
        <fullName evidence="2">Outer membrane beta-barrel protein</fullName>
    </submittedName>
</protein>
<keyword evidence="1" id="KW-0732">Signal</keyword>
<gene>
    <name evidence="2" type="ORF">IEG06_11765</name>
</gene>
<keyword evidence="3" id="KW-1185">Reference proteome</keyword>
<dbReference type="Gene3D" id="2.40.160.20">
    <property type="match status" value="1"/>
</dbReference>
<feature type="chain" id="PRO_5046108386" evidence="1">
    <location>
        <begin position="24"/>
        <end position="184"/>
    </location>
</feature>
<dbReference type="RefSeq" id="WP_191101531.1">
    <property type="nucleotide sequence ID" value="NZ_JACXXH010000006.1"/>
</dbReference>
<proteinExistence type="predicted"/>
<dbReference type="EMBL" id="JACXXH010000006">
    <property type="protein sequence ID" value="MBD3864129.1"/>
    <property type="molecule type" value="Genomic_DNA"/>
</dbReference>
<dbReference type="PROSITE" id="PS51257">
    <property type="entry name" value="PROKAR_LIPOPROTEIN"/>
    <property type="match status" value="1"/>
</dbReference>
<dbReference type="InterPro" id="IPR011250">
    <property type="entry name" value="OMP/PagP_B-barrel"/>
</dbReference>
<dbReference type="Proteomes" id="UP000627521">
    <property type="component" value="Unassembled WGS sequence"/>
</dbReference>
<organism evidence="2 3">
    <name type="scientific">Olleya marilimosa</name>
    <dbReference type="NCBI Taxonomy" id="272164"/>
    <lineage>
        <taxon>Bacteria</taxon>
        <taxon>Pseudomonadati</taxon>
        <taxon>Bacteroidota</taxon>
        <taxon>Flavobacteriia</taxon>
        <taxon>Flavobacteriales</taxon>
        <taxon>Flavobacteriaceae</taxon>
    </lineage>
</organism>
<evidence type="ECO:0000313" key="3">
    <source>
        <dbReference type="Proteomes" id="UP000627521"/>
    </source>
</evidence>
<evidence type="ECO:0000313" key="2">
    <source>
        <dbReference type="EMBL" id="MBD3864129.1"/>
    </source>
</evidence>
<reference evidence="2 3" key="1">
    <citation type="submission" date="2020-09" db="EMBL/GenBank/DDBJ databases">
        <title>Bacillus nautilus sp. nov., Chryseoglobus crepusculi sp. nov, and Psychrobacter noctis sp. nov., isolated from deep-sea sponges from the equatorial Atlantic.</title>
        <authorList>
            <person name="Stennett H.L."/>
            <person name="Williams S.E."/>
        </authorList>
    </citation>
    <scope>NUCLEOTIDE SEQUENCE [LARGE SCALE GENOMIC DNA]</scope>
    <source>
        <strain evidence="2 3">28M-24</strain>
    </source>
</reference>
<dbReference type="Pfam" id="PF12099">
    <property type="entry name" value="DUF3575"/>
    <property type="match status" value="1"/>
</dbReference>
<dbReference type="SUPFAM" id="SSF56925">
    <property type="entry name" value="OMPA-like"/>
    <property type="match status" value="1"/>
</dbReference>
<dbReference type="InterPro" id="IPR021958">
    <property type="entry name" value="DUF3575"/>
</dbReference>
<feature type="signal peptide" evidence="1">
    <location>
        <begin position="1"/>
        <end position="23"/>
    </location>
</feature>
<accession>A0ABR8LYD2</accession>
<name>A0ABR8LYD2_9FLAO</name>
<comment type="caution">
    <text evidence="2">The sequence shown here is derived from an EMBL/GenBank/DDBJ whole genome shotgun (WGS) entry which is preliminary data.</text>
</comment>
<sequence length="184" mass="20739">MKIKSLLLHVVVASACIMYKATAQDKPYLKLALGVNIINNNPYSRLPWEIQRLDYATPFNVGLDYQLNKHWSVGLNVSTNTLKTPKNSASLWATQADINYYIIPNTTRDYKELYVFLAAGKYTYANTDALIAGPGLGINYWVFPNMAINISGRANVAVKNNSPEVGSYYQCNIGVIWRFTNDFR</sequence>
<evidence type="ECO:0000256" key="1">
    <source>
        <dbReference type="SAM" id="SignalP"/>
    </source>
</evidence>